<reference evidence="5 6" key="1">
    <citation type="journal article" date="2023" name="PLoS ONE">
        <title>Cytospora paraplurivora sp. nov. isolated from orchards with fruit tree decline syndrome in Ontario, Canada.</title>
        <authorList>
            <person name="Ilyukhin E."/>
            <person name="Nguyen H.D.T."/>
            <person name="Castle A.J."/>
            <person name="Ellouze W."/>
        </authorList>
    </citation>
    <scope>NUCLEOTIDE SEQUENCE [LARGE SCALE GENOMIC DNA]</scope>
    <source>
        <strain evidence="5 6">FDS-564</strain>
    </source>
</reference>
<dbReference type="GO" id="GO:0050660">
    <property type="term" value="F:flavin adenine dinucleotide binding"/>
    <property type="evidence" value="ECO:0007669"/>
    <property type="project" value="InterPro"/>
</dbReference>
<dbReference type="InterPro" id="IPR036318">
    <property type="entry name" value="FAD-bd_PCMH-like_sf"/>
</dbReference>
<evidence type="ECO:0000313" key="5">
    <source>
        <dbReference type="EMBL" id="KAK7747384.1"/>
    </source>
</evidence>
<evidence type="ECO:0000256" key="4">
    <source>
        <dbReference type="ARBA" id="ARBA00023002"/>
    </source>
</evidence>
<dbReference type="Gene3D" id="3.30.465.10">
    <property type="match status" value="1"/>
</dbReference>
<keyword evidence="4" id="KW-0560">Oxidoreductase</keyword>
<keyword evidence="2" id="KW-0285">Flavoprotein</keyword>
<dbReference type="InterPro" id="IPR016169">
    <property type="entry name" value="FAD-bd_PCMH_sub2"/>
</dbReference>
<evidence type="ECO:0000256" key="2">
    <source>
        <dbReference type="ARBA" id="ARBA00022630"/>
    </source>
</evidence>
<evidence type="ECO:0000256" key="3">
    <source>
        <dbReference type="ARBA" id="ARBA00022827"/>
    </source>
</evidence>
<dbReference type="EMBL" id="JAJSPL020000004">
    <property type="protein sequence ID" value="KAK7747384.1"/>
    <property type="molecule type" value="Genomic_DNA"/>
</dbReference>
<dbReference type="SUPFAM" id="SSF56176">
    <property type="entry name" value="FAD-binding/transporter-associated domain-like"/>
    <property type="match status" value="1"/>
</dbReference>
<keyword evidence="3" id="KW-0274">FAD</keyword>
<accession>A0AAN9UFK4</accession>
<proteinExistence type="inferred from homology"/>
<comment type="caution">
    <text evidence="5">The sequence shown here is derived from an EMBL/GenBank/DDBJ whole genome shotgun (WGS) entry which is preliminary data.</text>
</comment>
<comment type="similarity">
    <text evidence="1">Belongs to the oxygen-dependent FAD-linked oxidoreductase family.</text>
</comment>
<evidence type="ECO:0000313" key="6">
    <source>
        <dbReference type="Proteomes" id="UP001320245"/>
    </source>
</evidence>
<protein>
    <recommendedName>
        <fullName evidence="7">Berberine/berberine-like domain-containing protein</fullName>
    </recommendedName>
</protein>
<evidence type="ECO:0008006" key="7">
    <source>
        <dbReference type="Google" id="ProtNLM"/>
    </source>
</evidence>
<name>A0AAN9UFK4_9PEZI</name>
<organism evidence="5 6">
    <name type="scientific">Cytospora paraplurivora</name>
    <dbReference type="NCBI Taxonomy" id="2898453"/>
    <lineage>
        <taxon>Eukaryota</taxon>
        <taxon>Fungi</taxon>
        <taxon>Dikarya</taxon>
        <taxon>Ascomycota</taxon>
        <taxon>Pezizomycotina</taxon>
        <taxon>Sordariomycetes</taxon>
        <taxon>Sordariomycetidae</taxon>
        <taxon>Diaporthales</taxon>
        <taxon>Cytosporaceae</taxon>
        <taxon>Cytospora</taxon>
    </lineage>
</organism>
<evidence type="ECO:0000256" key="1">
    <source>
        <dbReference type="ARBA" id="ARBA00005466"/>
    </source>
</evidence>
<keyword evidence="6" id="KW-1185">Reference proteome</keyword>
<dbReference type="PANTHER" id="PTHR42973:SF28">
    <property type="entry name" value="FAD-BINDING PCMH-TYPE DOMAIN-CONTAINING PROTEIN"/>
    <property type="match status" value="1"/>
</dbReference>
<dbReference type="GO" id="GO:0016491">
    <property type="term" value="F:oxidoreductase activity"/>
    <property type="evidence" value="ECO:0007669"/>
    <property type="project" value="UniProtKB-KW"/>
</dbReference>
<dbReference type="AlphaFoldDB" id="A0AAN9UFK4"/>
<dbReference type="Proteomes" id="UP001320245">
    <property type="component" value="Unassembled WGS sequence"/>
</dbReference>
<gene>
    <name evidence="5" type="ORF">SLS53_001638</name>
</gene>
<dbReference type="InterPro" id="IPR050416">
    <property type="entry name" value="FAD-linked_Oxidoreductase"/>
</dbReference>
<dbReference type="PANTHER" id="PTHR42973">
    <property type="entry name" value="BINDING OXIDOREDUCTASE, PUTATIVE (AFU_ORTHOLOGUE AFUA_1G17690)-RELATED"/>
    <property type="match status" value="1"/>
</dbReference>
<sequence length="216" mass="23717">MQVVLANGSIIDANATSNAHLFPALKGGQSNFGVVTSFDINTYPKTKFWGGAIQYPETADTAQLAAFTAFKTHPYDPFAEVEQTYVYFEPNITSVLTFQSIPPPPGANTPQNSLPFSSDSAPQNNVVLALFSMYWPNAKGSTVVESSVRNLTRSVQQLVGEEENFKYLNYAASWQDPIGSYGEATVEQLRRTATLYDPDAFFQRVVSGGFKLRVGY</sequence>